<proteinExistence type="predicted"/>
<comment type="caution">
    <text evidence="1">The sequence shown here is derived from an EMBL/GenBank/DDBJ whole genome shotgun (WGS) entry which is preliminary data.</text>
</comment>
<protein>
    <recommendedName>
        <fullName evidence="3">Ferredoxin</fullName>
    </recommendedName>
</protein>
<sequence length="39" mass="4423">MLDDTRHETSRLSCQVEWSEDLDGAAVTIAPRVVTHRNL</sequence>
<name>A0ABP8X6J3_9MICC</name>
<dbReference type="Gene3D" id="3.10.20.30">
    <property type="match status" value="1"/>
</dbReference>
<dbReference type="EMBL" id="BAABLN010000026">
    <property type="protein sequence ID" value="GAA4699586.1"/>
    <property type="molecule type" value="Genomic_DNA"/>
</dbReference>
<gene>
    <name evidence="1" type="ORF">GCM10025781_17140</name>
</gene>
<evidence type="ECO:0000313" key="1">
    <source>
        <dbReference type="EMBL" id="GAA4699586.1"/>
    </source>
</evidence>
<accession>A0ABP8X6J3</accession>
<evidence type="ECO:0000313" key="2">
    <source>
        <dbReference type="Proteomes" id="UP001501446"/>
    </source>
</evidence>
<reference evidence="2" key="1">
    <citation type="journal article" date="2019" name="Int. J. Syst. Evol. Microbiol.">
        <title>The Global Catalogue of Microorganisms (GCM) 10K type strain sequencing project: providing services to taxonomists for standard genome sequencing and annotation.</title>
        <authorList>
            <consortium name="The Broad Institute Genomics Platform"/>
            <consortium name="The Broad Institute Genome Sequencing Center for Infectious Disease"/>
            <person name="Wu L."/>
            <person name="Ma J."/>
        </authorList>
    </citation>
    <scope>NUCLEOTIDE SEQUENCE [LARGE SCALE GENOMIC DNA]</scope>
    <source>
        <strain evidence="2">JCM 18958</strain>
    </source>
</reference>
<evidence type="ECO:0008006" key="3">
    <source>
        <dbReference type="Google" id="ProtNLM"/>
    </source>
</evidence>
<keyword evidence="2" id="KW-1185">Reference proteome</keyword>
<organism evidence="1 2">
    <name type="scientific">Kocuria gwangalliensis</name>
    <dbReference type="NCBI Taxonomy" id="501592"/>
    <lineage>
        <taxon>Bacteria</taxon>
        <taxon>Bacillati</taxon>
        <taxon>Actinomycetota</taxon>
        <taxon>Actinomycetes</taxon>
        <taxon>Micrococcales</taxon>
        <taxon>Micrococcaceae</taxon>
        <taxon>Kocuria</taxon>
    </lineage>
</organism>
<dbReference type="InterPro" id="IPR012675">
    <property type="entry name" value="Beta-grasp_dom_sf"/>
</dbReference>
<dbReference type="Proteomes" id="UP001501446">
    <property type="component" value="Unassembled WGS sequence"/>
</dbReference>